<dbReference type="AlphaFoldDB" id="A0A1Y0CGV5"/>
<proteinExistence type="predicted"/>
<evidence type="ECO:0000313" key="2">
    <source>
        <dbReference type="Proteomes" id="UP000195331"/>
    </source>
</evidence>
<dbReference type="OrthoDB" id="4751034at2"/>
<name>A0A1Y0CGV5_9MYCO</name>
<keyword evidence="1" id="KW-0614">Plasmid</keyword>
<gene>
    <name evidence="1" type="ORF">BTO20_36725</name>
</gene>
<geneLocation type="plasmid" evidence="1 2">
    <name>unnamed1</name>
</geneLocation>
<dbReference type="KEGG" id="mdx:BTO20_36725"/>
<dbReference type="EMBL" id="CP020810">
    <property type="protein sequence ID" value="ART74206.1"/>
    <property type="molecule type" value="Genomic_DNA"/>
</dbReference>
<dbReference type="Proteomes" id="UP000195331">
    <property type="component" value="Plasmid unnamed1"/>
</dbReference>
<protein>
    <submittedName>
        <fullName evidence="1">Uncharacterized protein</fullName>
    </submittedName>
</protein>
<organism evidence="1 2">
    <name type="scientific">Mycobacterium dioxanotrophicus</name>
    <dbReference type="NCBI Taxonomy" id="482462"/>
    <lineage>
        <taxon>Bacteria</taxon>
        <taxon>Bacillati</taxon>
        <taxon>Actinomycetota</taxon>
        <taxon>Actinomycetes</taxon>
        <taxon>Mycobacteriales</taxon>
        <taxon>Mycobacteriaceae</taxon>
        <taxon>Mycobacterium</taxon>
    </lineage>
</organism>
<sequence length="169" mass="19128">MTVSDRFADSVRYHFSNPPQDWTVRKLDTRRWAIVNSADDVISTHPTRTAAEQNRTAGPYVRIWTDRTAWYLGTSTDPRCRALTPEELRIIATVLIDLDHPDAPAACHRAWPDAEFCDLCDLPLRGPDRLCPRCDHCSTDGCTNPLDDGEGFDGYCGDCADRRDHLYTT</sequence>
<accession>A0A1Y0CGV5</accession>
<keyword evidence="2" id="KW-1185">Reference proteome</keyword>
<reference evidence="1 2" key="1">
    <citation type="submission" date="2017-04" db="EMBL/GenBank/DDBJ databases">
        <title>Whole Genome Sequence of 1,4-Dioxane Degrading Bacterium Mycobacterium dioxanotrophicus PH-06.</title>
        <authorList>
            <person name="He Y."/>
        </authorList>
    </citation>
    <scope>NUCLEOTIDE SEQUENCE [LARGE SCALE GENOMIC DNA]</scope>
    <source>
        <strain evidence="1 2">PH-06</strain>
        <plasmid evidence="1 2">unnamed1</plasmid>
    </source>
</reference>
<evidence type="ECO:0000313" key="1">
    <source>
        <dbReference type="EMBL" id="ART74206.1"/>
    </source>
</evidence>
<dbReference type="RefSeq" id="WP_087083319.1">
    <property type="nucleotide sequence ID" value="NZ_CP020810.1"/>
</dbReference>